<dbReference type="InterPro" id="IPR002625">
    <property type="entry name" value="Smr_dom"/>
</dbReference>
<evidence type="ECO:0000313" key="3">
    <source>
        <dbReference type="EMBL" id="RKU49122.1"/>
    </source>
</evidence>
<evidence type="ECO:0000313" key="4">
    <source>
        <dbReference type="Proteomes" id="UP000275385"/>
    </source>
</evidence>
<dbReference type="STRING" id="177199.A0A420YMN4"/>
<dbReference type="GO" id="GO:0043130">
    <property type="term" value="F:ubiquitin binding"/>
    <property type="evidence" value="ECO:0007669"/>
    <property type="project" value="InterPro"/>
</dbReference>
<dbReference type="Pfam" id="PF02845">
    <property type="entry name" value="CUE"/>
    <property type="match status" value="1"/>
</dbReference>
<dbReference type="PANTHER" id="PTHR46535">
    <property type="entry name" value="NEDD4-BINDING PROTEIN 2"/>
    <property type="match status" value="1"/>
</dbReference>
<name>A0A420YMN4_9PEZI</name>
<feature type="region of interest" description="Disordered" evidence="1">
    <location>
        <begin position="253"/>
        <end position="297"/>
    </location>
</feature>
<dbReference type="SMART" id="SM00463">
    <property type="entry name" value="SMR"/>
    <property type="match status" value="1"/>
</dbReference>
<evidence type="ECO:0000256" key="1">
    <source>
        <dbReference type="SAM" id="MobiDB-lite"/>
    </source>
</evidence>
<dbReference type="EMBL" id="QVQW01000002">
    <property type="protein sequence ID" value="RKU49122.1"/>
    <property type="molecule type" value="Genomic_DNA"/>
</dbReference>
<keyword evidence="4" id="KW-1185">Reference proteome</keyword>
<dbReference type="SUPFAM" id="SSF160443">
    <property type="entry name" value="SMR domain-like"/>
    <property type="match status" value="1"/>
</dbReference>
<comment type="caution">
    <text evidence="3">The sequence shown here is derived from an EMBL/GenBank/DDBJ whole genome shotgun (WGS) entry which is preliminary data.</text>
</comment>
<accession>A0A420YMN4</accession>
<dbReference type="Gene3D" id="3.30.1370.110">
    <property type="match status" value="1"/>
</dbReference>
<dbReference type="CDD" id="cd14279">
    <property type="entry name" value="CUE"/>
    <property type="match status" value="1"/>
</dbReference>
<dbReference type="GO" id="GO:0005634">
    <property type="term" value="C:nucleus"/>
    <property type="evidence" value="ECO:0007669"/>
    <property type="project" value="TreeGrafter"/>
</dbReference>
<feature type="compositionally biased region" description="Polar residues" evidence="1">
    <location>
        <begin position="275"/>
        <end position="296"/>
    </location>
</feature>
<feature type="domain" description="Smr" evidence="2">
    <location>
        <begin position="362"/>
        <end position="448"/>
    </location>
</feature>
<dbReference type="AlphaFoldDB" id="A0A420YMN4"/>
<proteinExistence type="predicted"/>
<dbReference type="InterPro" id="IPR036063">
    <property type="entry name" value="Smr_dom_sf"/>
</dbReference>
<dbReference type="GO" id="GO:0004519">
    <property type="term" value="F:endonuclease activity"/>
    <property type="evidence" value="ECO:0007669"/>
    <property type="project" value="TreeGrafter"/>
</dbReference>
<dbReference type="OrthoDB" id="4080456at2759"/>
<dbReference type="PANTHER" id="PTHR46535:SF1">
    <property type="entry name" value="NEDD4-BINDING PROTEIN 2"/>
    <property type="match status" value="1"/>
</dbReference>
<reference evidence="3 4" key="1">
    <citation type="submission" date="2018-08" db="EMBL/GenBank/DDBJ databases">
        <title>Draft genome of the lignicolous fungus Coniochaeta pulveracea.</title>
        <authorList>
            <person name="Borstlap C.J."/>
            <person name="De Witt R.N."/>
            <person name="Botha A."/>
            <person name="Volschenk H."/>
        </authorList>
    </citation>
    <scope>NUCLEOTIDE SEQUENCE [LARGE SCALE GENOMIC DNA]</scope>
    <source>
        <strain evidence="3 4">CAB683</strain>
    </source>
</reference>
<dbReference type="Proteomes" id="UP000275385">
    <property type="component" value="Unassembled WGS sequence"/>
</dbReference>
<organism evidence="3 4">
    <name type="scientific">Coniochaeta pulveracea</name>
    <dbReference type="NCBI Taxonomy" id="177199"/>
    <lineage>
        <taxon>Eukaryota</taxon>
        <taxon>Fungi</taxon>
        <taxon>Dikarya</taxon>
        <taxon>Ascomycota</taxon>
        <taxon>Pezizomycotina</taxon>
        <taxon>Sordariomycetes</taxon>
        <taxon>Sordariomycetidae</taxon>
        <taxon>Coniochaetales</taxon>
        <taxon>Coniochaetaceae</taxon>
        <taxon>Coniochaeta</taxon>
    </lineage>
</organism>
<dbReference type="InterPro" id="IPR052772">
    <property type="entry name" value="Endo/PolyKinase_Domain-Protein"/>
</dbReference>
<dbReference type="PROSITE" id="PS50828">
    <property type="entry name" value="SMR"/>
    <property type="match status" value="1"/>
</dbReference>
<sequence length="448" mass="49044">MGTPSLAVSVHGDDLTERGIQQLIDEFVSRGVDESLICAIASDFNLPQEYDVVREILSPLAETALTEEATGFDPSGLGHQSGSDVDIAHQNSHEFNDDASPVGGSHISTTDWTTVSETSEPTCFTSQTDLSEEEKIASLRVIFSNFGDHTLKYMLKDAGGDVEKAFDNLLSRQFLLEEGELAKGIDGFYVGDENVKPGKASRYRDKENKPGRTQLPVNYKLKPVAIEPDDLQEHKASKAWDVPVERYNPVSLSQRPLASSSKPLSNIPTPKPNPTAWQVVSSRKKPATSSIPSGASSAYEPTHLLASSNAKHAASLRRKGPLYQQAAAVYADRSRADITAAHEAAYRSYEVHVNSQSSSRKIDLHGVPVLDGVKIARDRVRAWWNGLDERERERRKAVDGNGLGIVTGLGNHSVSGVSRLRQAVAAMLRNDGWRFETLTGEFYVYGRN</sequence>
<feature type="compositionally biased region" description="Polar residues" evidence="1">
    <location>
        <begin position="253"/>
        <end position="268"/>
    </location>
</feature>
<dbReference type="InterPro" id="IPR003892">
    <property type="entry name" value="CUE"/>
</dbReference>
<gene>
    <name evidence="3" type="ORF">DL546_007609</name>
</gene>
<protein>
    <recommendedName>
        <fullName evidence="2">Smr domain-containing protein</fullName>
    </recommendedName>
</protein>
<evidence type="ECO:0000259" key="2">
    <source>
        <dbReference type="PROSITE" id="PS50828"/>
    </source>
</evidence>